<keyword evidence="3" id="KW-1185">Reference proteome</keyword>
<dbReference type="Gene3D" id="3.40.50.150">
    <property type="entry name" value="Vaccinia Virus protein VP39"/>
    <property type="match status" value="1"/>
</dbReference>
<feature type="non-terminal residue" evidence="2">
    <location>
        <position position="127"/>
    </location>
</feature>
<dbReference type="EC" id="2.5.1.114" evidence="2"/>
<feature type="region of interest" description="Disordered" evidence="1">
    <location>
        <begin position="1"/>
        <end position="34"/>
    </location>
</feature>
<dbReference type="Proteomes" id="UP001357485">
    <property type="component" value="Unassembled WGS sequence"/>
</dbReference>
<evidence type="ECO:0000313" key="2">
    <source>
        <dbReference type="EMBL" id="KAK5278464.1"/>
    </source>
</evidence>
<keyword evidence="2" id="KW-0808">Transferase</keyword>
<gene>
    <name evidence="2" type="primary">TRM12</name>
    <name evidence="2" type="ORF">LTR16_008586</name>
</gene>
<sequence>MGVTHIAVNAPIPPRSSVGNARQNGAEAKAQENTLRSPTELTALYGDFGPIHAGSEPTRDDLNAAFWVSTRQNGITQIWPPRYTMFSRGNIKEKARLIQLPSVMRAVDEGTKEGMGCCAVDLYAGIG</sequence>
<dbReference type="GO" id="GO:0032259">
    <property type="term" value="P:methylation"/>
    <property type="evidence" value="ECO:0007669"/>
    <property type="project" value="UniProtKB-KW"/>
</dbReference>
<name>A0ABR0M3B6_9PEZI</name>
<keyword evidence="2" id="KW-0489">Methyltransferase</keyword>
<dbReference type="SUPFAM" id="SSF53335">
    <property type="entry name" value="S-adenosyl-L-methionine-dependent methyltransferases"/>
    <property type="match status" value="1"/>
</dbReference>
<organism evidence="2 3">
    <name type="scientific">Cryomyces antarcticus</name>
    <dbReference type="NCBI Taxonomy" id="329879"/>
    <lineage>
        <taxon>Eukaryota</taxon>
        <taxon>Fungi</taxon>
        <taxon>Dikarya</taxon>
        <taxon>Ascomycota</taxon>
        <taxon>Pezizomycotina</taxon>
        <taxon>Dothideomycetes</taxon>
        <taxon>Dothideomycetes incertae sedis</taxon>
        <taxon>Cryomyces</taxon>
    </lineage>
</organism>
<comment type="caution">
    <text evidence="2">The sequence shown here is derived from an EMBL/GenBank/DDBJ whole genome shotgun (WGS) entry which is preliminary data.</text>
</comment>
<dbReference type="InterPro" id="IPR029063">
    <property type="entry name" value="SAM-dependent_MTases_sf"/>
</dbReference>
<dbReference type="GO" id="GO:0102522">
    <property type="term" value="F:tRNA 4-demethylwyosine alpha-amino-alpha-carboxypropyltransferase activity"/>
    <property type="evidence" value="ECO:0007669"/>
    <property type="project" value="UniProtKB-EC"/>
</dbReference>
<accession>A0ABR0M3B6</accession>
<protein>
    <submittedName>
        <fullName evidence="2">S-adenosylmethionine-dependent methyltransferase</fullName>
        <ecNumber evidence="2">2.5.1.114</ecNumber>
    </submittedName>
</protein>
<evidence type="ECO:0000256" key="1">
    <source>
        <dbReference type="SAM" id="MobiDB-lite"/>
    </source>
</evidence>
<dbReference type="EMBL" id="JAVRRA010002072">
    <property type="protein sequence ID" value="KAK5278464.1"/>
    <property type="molecule type" value="Genomic_DNA"/>
</dbReference>
<reference evidence="2 3" key="1">
    <citation type="submission" date="2023-08" db="EMBL/GenBank/DDBJ databases">
        <title>Black Yeasts Isolated from many extreme environments.</title>
        <authorList>
            <person name="Coleine C."/>
            <person name="Stajich J.E."/>
            <person name="Selbmann L."/>
        </authorList>
    </citation>
    <scope>NUCLEOTIDE SEQUENCE [LARGE SCALE GENOMIC DNA]</scope>
    <source>
        <strain evidence="2 3">CCFEE 536</strain>
    </source>
</reference>
<proteinExistence type="predicted"/>
<evidence type="ECO:0000313" key="3">
    <source>
        <dbReference type="Proteomes" id="UP001357485"/>
    </source>
</evidence>
<dbReference type="GO" id="GO:0008168">
    <property type="term" value="F:methyltransferase activity"/>
    <property type="evidence" value="ECO:0007669"/>
    <property type="project" value="UniProtKB-KW"/>
</dbReference>